<dbReference type="PANTHER" id="PTHR45006">
    <property type="entry name" value="DNAJ-LIKE PROTEIN 1"/>
    <property type="match status" value="1"/>
</dbReference>
<keyword evidence="3" id="KW-1185">Reference proteome</keyword>
<accession>A0A0C3DUF1</accession>
<dbReference type="OrthoDB" id="2676086at2759"/>
<dbReference type="Pfam" id="PF14308">
    <property type="entry name" value="DnaJ-X"/>
    <property type="match status" value="1"/>
</dbReference>
<dbReference type="STRING" id="1036808.A0A0C3DUF1"/>
<organism evidence="2 3">
    <name type="scientific">Scleroderma citrinum Foug A</name>
    <dbReference type="NCBI Taxonomy" id="1036808"/>
    <lineage>
        <taxon>Eukaryota</taxon>
        <taxon>Fungi</taxon>
        <taxon>Dikarya</taxon>
        <taxon>Basidiomycota</taxon>
        <taxon>Agaricomycotina</taxon>
        <taxon>Agaricomycetes</taxon>
        <taxon>Agaricomycetidae</taxon>
        <taxon>Boletales</taxon>
        <taxon>Sclerodermatineae</taxon>
        <taxon>Sclerodermataceae</taxon>
        <taxon>Scleroderma</taxon>
    </lineage>
</organism>
<evidence type="ECO:0000313" key="3">
    <source>
        <dbReference type="Proteomes" id="UP000053989"/>
    </source>
</evidence>
<dbReference type="HOGENOM" id="CLU_119169_0_0_1"/>
<dbReference type="Proteomes" id="UP000053989">
    <property type="component" value="Unassembled WGS sequence"/>
</dbReference>
<dbReference type="AlphaFoldDB" id="A0A0C3DUF1"/>
<dbReference type="GO" id="GO:0016558">
    <property type="term" value="P:protein import into peroxisome matrix"/>
    <property type="evidence" value="ECO:0007669"/>
    <property type="project" value="TreeGrafter"/>
</dbReference>
<dbReference type="InterPro" id="IPR026894">
    <property type="entry name" value="DnaJ_X"/>
</dbReference>
<dbReference type="EMBL" id="KN822069">
    <property type="protein sequence ID" value="KIM59814.1"/>
    <property type="molecule type" value="Genomic_DNA"/>
</dbReference>
<name>A0A0C3DUF1_9AGAM</name>
<reference evidence="3" key="2">
    <citation type="submission" date="2015-01" db="EMBL/GenBank/DDBJ databases">
        <title>Evolutionary Origins and Diversification of the Mycorrhizal Mutualists.</title>
        <authorList>
            <consortium name="DOE Joint Genome Institute"/>
            <consortium name="Mycorrhizal Genomics Consortium"/>
            <person name="Kohler A."/>
            <person name="Kuo A."/>
            <person name="Nagy L.G."/>
            <person name="Floudas D."/>
            <person name="Copeland A."/>
            <person name="Barry K.W."/>
            <person name="Cichocki N."/>
            <person name="Veneault-Fourrey C."/>
            <person name="LaButti K."/>
            <person name="Lindquist E.A."/>
            <person name="Lipzen A."/>
            <person name="Lundell T."/>
            <person name="Morin E."/>
            <person name="Murat C."/>
            <person name="Riley R."/>
            <person name="Ohm R."/>
            <person name="Sun H."/>
            <person name="Tunlid A."/>
            <person name="Henrissat B."/>
            <person name="Grigoriev I.V."/>
            <person name="Hibbett D.S."/>
            <person name="Martin F."/>
        </authorList>
    </citation>
    <scope>NUCLEOTIDE SEQUENCE [LARGE SCALE GENOMIC DNA]</scope>
    <source>
        <strain evidence="3">Foug A</strain>
    </source>
</reference>
<dbReference type="GO" id="GO:0005829">
    <property type="term" value="C:cytosol"/>
    <property type="evidence" value="ECO:0007669"/>
    <property type="project" value="TreeGrafter"/>
</dbReference>
<evidence type="ECO:0000313" key="2">
    <source>
        <dbReference type="EMBL" id="KIM59814.1"/>
    </source>
</evidence>
<evidence type="ECO:0000259" key="1">
    <source>
        <dbReference type="Pfam" id="PF14308"/>
    </source>
</evidence>
<gene>
    <name evidence="2" type="ORF">SCLCIDRAFT_1217440</name>
</gene>
<reference evidence="2 3" key="1">
    <citation type="submission" date="2014-04" db="EMBL/GenBank/DDBJ databases">
        <authorList>
            <consortium name="DOE Joint Genome Institute"/>
            <person name="Kuo A."/>
            <person name="Kohler A."/>
            <person name="Nagy L.G."/>
            <person name="Floudas D."/>
            <person name="Copeland A."/>
            <person name="Barry K.W."/>
            <person name="Cichocki N."/>
            <person name="Veneault-Fourrey C."/>
            <person name="LaButti K."/>
            <person name="Lindquist E.A."/>
            <person name="Lipzen A."/>
            <person name="Lundell T."/>
            <person name="Morin E."/>
            <person name="Murat C."/>
            <person name="Sun H."/>
            <person name="Tunlid A."/>
            <person name="Henrissat B."/>
            <person name="Grigoriev I.V."/>
            <person name="Hibbett D.S."/>
            <person name="Martin F."/>
            <person name="Nordberg H.P."/>
            <person name="Cantor M.N."/>
            <person name="Hua S.X."/>
        </authorList>
    </citation>
    <scope>NUCLEOTIDE SEQUENCE [LARGE SCALE GENOMIC DNA]</scope>
    <source>
        <strain evidence="2 3">Foug A</strain>
    </source>
</reference>
<dbReference type="PANTHER" id="PTHR45006:SF1">
    <property type="entry name" value="DNAJ-LIKE PROTEIN 1"/>
    <property type="match status" value="1"/>
</dbReference>
<feature type="domain" description="DNAJ-containing protein X-domain" evidence="1">
    <location>
        <begin position="10"/>
        <end position="83"/>
    </location>
</feature>
<protein>
    <recommendedName>
        <fullName evidence="1">DNAJ-containing protein X-domain domain-containing protein</fullName>
    </recommendedName>
</protein>
<sequence>MLQVMHDAMQDDSERRALEEDITGKILWTCWRGIALEIQHVVENVTDRIQMMDDVALETRAHCLWDIGQVFKQTLPEPPDDGRAHLRRIMADAKADTSKYQLIRSARRAGGGVGRETSEESR</sequence>
<dbReference type="InterPro" id="IPR052814">
    <property type="entry name" value="Peroxisomal_DnaJ"/>
</dbReference>
<dbReference type="InParanoid" id="A0A0C3DUF1"/>
<proteinExistence type="predicted"/>